<dbReference type="InterPro" id="IPR040460">
    <property type="entry name" value="Gasdermin_pore"/>
</dbReference>
<dbReference type="Proteomes" id="UP001059041">
    <property type="component" value="Linkage Group LG16"/>
</dbReference>
<evidence type="ECO:0000256" key="2">
    <source>
        <dbReference type="ARBA" id="ARBA00009279"/>
    </source>
</evidence>
<sequence>MPTTVAKFRVTAWHRGLVCRCVNDGPLLKTPYQHVHTLNLVTVTRLTAAIPLPLPAAVLSITQDINTLALFELTDRPQTASAIQEQTGVQGMFERATKQLVRQIDPNGVLIAPSLNDSKKLKLLAVVLKKPKVWFWQKAKYRPTAFTLNDLLEKGEINPVRDEKEFLKYEATYKSAASGSVEVGNETVSLNVTGRGRSKLSLSLGTLKKEDMNIPKLLNESKNKKVDLTHSLIQQSSKMKRIFTLLKERIFTTCECSISYTGLQQGSCYSAFGKYSEMALMKESGELRYDSDVALNIPPGTVMAYSVIEMSISNDGYFELRVEPDGIEADDTSKNPGSSEVDGPWALQEIQKVSSLSSLERALSDVQTRFCVLTDLTSECRSTLLLHLREILLDRPSLSVLVDRLEVLNSGEAPLLQNELLDNKSHFISEVLDLLKSEPHNQSGKTAASVPNQNGSQISTANHSASASELNGSSPRAEKQNGCHTDVSHQNGCSTKSSKQNKQILMAMHMLLSAVEELTDAGLQLLESFCTSEGLRSLQDLVNLLMANSEPLSKDAIPVFLQKDDEFHRVVDLFKSCDVLVKREDDLMFADITCEKGFLPFVLCIAISGLACLIDSNNESTGVFSE</sequence>
<evidence type="ECO:0000256" key="4">
    <source>
        <dbReference type="SAM" id="MobiDB-lite"/>
    </source>
</evidence>
<keyword evidence="7" id="KW-1185">Reference proteome</keyword>
<dbReference type="InterPro" id="IPR042377">
    <property type="entry name" value="GSDME"/>
</dbReference>
<comment type="caution">
    <text evidence="6">The sequence shown here is derived from an EMBL/GenBank/DDBJ whole genome shotgun (WGS) entry which is preliminary data.</text>
</comment>
<evidence type="ECO:0000256" key="3">
    <source>
        <dbReference type="ARBA" id="ARBA00023136"/>
    </source>
</evidence>
<dbReference type="EMBL" id="JAFHDT010000016">
    <property type="protein sequence ID" value="KAI7798917.1"/>
    <property type="molecule type" value="Genomic_DNA"/>
</dbReference>
<feature type="region of interest" description="Disordered" evidence="4">
    <location>
        <begin position="440"/>
        <end position="496"/>
    </location>
</feature>
<protein>
    <submittedName>
        <fullName evidence="6">Non-syndromic hearing impairment protein 5</fullName>
    </submittedName>
</protein>
<dbReference type="GO" id="GO:0005737">
    <property type="term" value="C:cytoplasm"/>
    <property type="evidence" value="ECO:0007669"/>
    <property type="project" value="TreeGrafter"/>
</dbReference>
<accession>A0A9W7WEZ4</accession>
<dbReference type="GO" id="GO:0012501">
    <property type="term" value="P:programmed cell death"/>
    <property type="evidence" value="ECO:0007669"/>
    <property type="project" value="InterPro"/>
</dbReference>
<keyword evidence="3" id="KW-0472">Membrane</keyword>
<evidence type="ECO:0000259" key="5">
    <source>
        <dbReference type="Pfam" id="PF04598"/>
    </source>
</evidence>
<feature type="domain" description="Gasdermin pore forming" evidence="5">
    <location>
        <begin position="92"/>
        <end position="321"/>
    </location>
</feature>
<dbReference type="PANTHER" id="PTHR15207">
    <property type="entry name" value="NONSYNDROMIC HEARING IMPAIRMENT PROTEIN"/>
    <property type="match status" value="1"/>
</dbReference>
<proteinExistence type="inferred from homology"/>
<comment type="similarity">
    <text evidence="2">Belongs to the gasdermin family.</text>
</comment>
<gene>
    <name evidence="6" type="ORF">IRJ41_015975</name>
</gene>
<dbReference type="Pfam" id="PF04598">
    <property type="entry name" value="Gasdermin"/>
    <property type="match status" value="1"/>
</dbReference>
<dbReference type="PANTHER" id="PTHR15207:SF3">
    <property type="entry name" value="DEAFNESS, AUTOSOMAL DOMINANT 5-RELATED"/>
    <property type="match status" value="1"/>
</dbReference>
<dbReference type="GO" id="GO:0012505">
    <property type="term" value="C:endomembrane system"/>
    <property type="evidence" value="ECO:0007669"/>
    <property type="project" value="UniProtKB-SubCell"/>
</dbReference>
<reference evidence="6" key="1">
    <citation type="submission" date="2021-02" db="EMBL/GenBank/DDBJ databases">
        <title>Comparative genomics reveals that relaxation of natural selection precedes convergent phenotypic evolution of cavefish.</title>
        <authorList>
            <person name="Peng Z."/>
        </authorList>
    </citation>
    <scope>NUCLEOTIDE SEQUENCE</scope>
    <source>
        <tissue evidence="6">Muscle</tissue>
    </source>
</reference>
<name>A0A9W7WEZ4_TRIRA</name>
<organism evidence="6 7">
    <name type="scientific">Triplophysa rosa</name>
    <name type="common">Cave loach</name>
    <dbReference type="NCBI Taxonomy" id="992332"/>
    <lineage>
        <taxon>Eukaryota</taxon>
        <taxon>Metazoa</taxon>
        <taxon>Chordata</taxon>
        <taxon>Craniata</taxon>
        <taxon>Vertebrata</taxon>
        <taxon>Euteleostomi</taxon>
        <taxon>Actinopterygii</taxon>
        <taxon>Neopterygii</taxon>
        <taxon>Teleostei</taxon>
        <taxon>Ostariophysi</taxon>
        <taxon>Cypriniformes</taxon>
        <taxon>Nemacheilidae</taxon>
        <taxon>Triplophysa</taxon>
    </lineage>
</organism>
<evidence type="ECO:0000313" key="6">
    <source>
        <dbReference type="EMBL" id="KAI7798917.1"/>
    </source>
</evidence>
<feature type="compositionally biased region" description="Polar residues" evidence="4">
    <location>
        <begin position="440"/>
        <end position="474"/>
    </location>
</feature>
<comment type="subcellular location">
    <subcellularLocation>
        <location evidence="1">Endomembrane system</location>
    </subcellularLocation>
</comment>
<dbReference type="AlphaFoldDB" id="A0A9W7WEZ4"/>
<evidence type="ECO:0000313" key="7">
    <source>
        <dbReference type="Proteomes" id="UP001059041"/>
    </source>
</evidence>
<evidence type="ECO:0000256" key="1">
    <source>
        <dbReference type="ARBA" id="ARBA00004308"/>
    </source>
</evidence>